<dbReference type="Pfam" id="PF00782">
    <property type="entry name" value="DSPc"/>
    <property type="match status" value="1"/>
</dbReference>
<dbReference type="GO" id="GO:0033550">
    <property type="term" value="F:MAP kinase tyrosine phosphatase activity"/>
    <property type="evidence" value="ECO:0007669"/>
    <property type="project" value="TreeGrafter"/>
</dbReference>
<evidence type="ECO:0000259" key="6">
    <source>
        <dbReference type="PROSITE" id="PS50056"/>
    </source>
</evidence>
<evidence type="ECO:0000313" key="8">
    <source>
        <dbReference type="Proteomes" id="UP001385951"/>
    </source>
</evidence>
<comment type="similarity">
    <text evidence="1">Belongs to the protein-tyrosine phosphatase family. Non-receptor class dual specificity subfamily.</text>
</comment>
<reference evidence="7 8" key="1">
    <citation type="submission" date="2022-09" db="EMBL/GenBank/DDBJ databases">
        <authorList>
            <person name="Palmer J.M."/>
        </authorList>
    </citation>
    <scope>NUCLEOTIDE SEQUENCE [LARGE SCALE GENOMIC DNA]</scope>
    <source>
        <strain evidence="7 8">DSM 7382</strain>
    </source>
</reference>
<dbReference type="PANTHER" id="PTHR10159">
    <property type="entry name" value="DUAL SPECIFICITY PROTEIN PHOSPHATASE"/>
    <property type="match status" value="1"/>
</dbReference>
<feature type="domain" description="Tyrosine specific protein phosphatases" evidence="6">
    <location>
        <begin position="82"/>
        <end position="136"/>
    </location>
</feature>
<dbReference type="AlphaFoldDB" id="A0AAW0FP61"/>
<evidence type="ECO:0000259" key="5">
    <source>
        <dbReference type="PROSITE" id="PS50054"/>
    </source>
</evidence>
<keyword evidence="4" id="KW-0904">Protein phosphatase</keyword>
<dbReference type="PROSITE" id="PS00383">
    <property type="entry name" value="TYR_PHOSPHATASE_1"/>
    <property type="match status" value="1"/>
</dbReference>
<dbReference type="GO" id="GO:0017017">
    <property type="term" value="F:MAP kinase tyrosine/serine/threonine phosphatase activity"/>
    <property type="evidence" value="ECO:0007669"/>
    <property type="project" value="TreeGrafter"/>
</dbReference>
<accession>A0AAW0FP61</accession>
<organism evidence="7 8">
    <name type="scientific">Cerrena zonata</name>
    <dbReference type="NCBI Taxonomy" id="2478898"/>
    <lineage>
        <taxon>Eukaryota</taxon>
        <taxon>Fungi</taxon>
        <taxon>Dikarya</taxon>
        <taxon>Basidiomycota</taxon>
        <taxon>Agaricomycotina</taxon>
        <taxon>Agaricomycetes</taxon>
        <taxon>Polyporales</taxon>
        <taxon>Cerrenaceae</taxon>
        <taxon>Cerrena</taxon>
    </lineage>
</organism>
<dbReference type="InterPro" id="IPR016130">
    <property type="entry name" value="Tyr_Pase_AS"/>
</dbReference>
<dbReference type="InterPro" id="IPR000340">
    <property type="entry name" value="Dual-sp_phosphatase_cat-dom"/>
</dbReference>
<dbReference type="GO" id="GO:0005737">
    <property type="term" value="C:cytoplasm"/>
    <property type="evidence" value="ECO:0007669"/>
    <property type="project" value="TreeGrafter"/>
</dbReference>
<dbReference type="InterPro" id="IPR020422">
    <property type="entry name" value="TYR_PHOSPHATASE_DUAL_dom"/>
</dbReference>
<dbReference type="PANTHER" id="PTHR10159:SF511">
    <property type="entry name" value="DUAL SPECIFICITY PROTEIN PHOSPHATASE 1"/>
    <property type="match status" value="1"/>
</dbReference>
<keyword evidence="3" id="KW-0378">Hydrolase</keyword>
<gene>
    <name evidence="7" type="ORF">QCA50_014197</name>
</gene>
<dbReference type="CDD" id="cd14498">
    <property type="entry name" value="DSP"/>
    <property type="match status" value="1"/>
</dbReference>
<evidence type="ECO:0000256" key="2">
    <source>
        <dbReference type="ARBA" id="ARBA00013064"/>
    </source>
</evidence>
<evidence type="ECO:0000256" key="3">
    <source>
        <dbReference type="ARBA" id="ARBA00022801"/>
    </source>
</evidence>
<evidence type="ECO:0000313" key="7">
    <source>
        <dbReference type="EMBL" id="KAK7682813.1"/>
    </source>
</evidence>
<evidence type="ECO:0000256" key="1">
    <source>
        <dbReference type="ARBA" id="ARBA00008601"/>
    </source>
</evidence>
<protein>
    <recommendedName>
        <fullName evidence="2">protein-tyrosine-phosphatase</fullName>
        <ecNumber evidence="2">3.1.3.48</ecNumber>
    </recommendedName>
</protein>
<keyword evidence="8" id="KW-1185">Reference proteome</keyword>
<dbReference type="EC" id="3.1.3.48" evidence="2"/>
<dbReference type="SMART" id="SM00195">
    <property type="entry name" value="DSPc"/>
    <property type="match status" value="1"/>
</dbReference>
<dbReference type="Gene3D" id="3.90.190.10">
    <property type="entry name" value="Protein tyrosine phosphatase superfamily"/>
    <property type="match status" value="1"/>
</dbReference>
<sequence length="182" mass="19424">MVKRGKSNTSSEQSTVSLVIPSLYLGPCSAALSQSFLTTNSITHILSIGSSPANKVDGITYLRLSLSDSPSSSISKVSDAACTFIETALKSRNGTGKVFIHCSAGISRSPTIVAAYLMKCHNLSLKAALRQILKVRSQVSPNSGFLSQLKELDLELFGSISLDIDTLPRTEKERLALFEDAG</sequence>
<dbReference type="Proteomes" id="UP001385951">
    <property type="component" value="Unassembled WGS sequence"/>
</dbReference>
<dbReference type="PROSITE" id="PS50054">
    <property type="entry name" value="TYR_PHOSPHATASE_DUAL"/>
    <property type="match status" value="1"/>
</dbReference>
<dbReference type="PROSITE" id="PS50056">
    <property type="entry name" value="TYR_PHOSPHATASE_2"/>
    <property type="match status" value="1"/>
</dbReference>
<dbReference type="EMBL" id="JASBNA010000034">
    <property type="protein sequence ID" value="KAK7682813.1"/>
    <property type="molecule type" value="Genomic_DNA"/>
</dbReference>
<dbReference type="SUPFAM" id="SSF52799">
    <property type="entry name" value="(Phosphotyrosine protein) phosphatases II"/>
    <property type="match status" value="1"/>
</dbReference>
<proteinExistence type="inferred from homology"/>
<name>A0AAW0FP61_9APHY</name>
<dbReference type="GO" id="GO:0008330">
    <property type="term" value="F:protein tyrosine/threonine phosphatase activity"/>
    <property type="evidence" value="ECO:0007669"/>
    <property type="project" value="TreeGrafter"/>
</dbReference>
<dbReference type="GO" id="GO:0043409">
    <property type="term" value="P:negative regulation of MAPK cascade"/>
    <property type="evidence" value="ECO:0007669"/>
    <property type="project" value="TreeGrafter"/>
</dbReference>
<dbReference type="InterPro" id="IPR000387">
    <property type="entry name" value="Tyr_Pase_dom"/>
</dbReference>
<evidence type="ECO:0000256" key="4">
    <source>
        <dbReference type="ARBA" id="ARBA00022912"/>
    </source>
</evidence>
<dbReference type="InterPro" id="IPR029021">
    <property type="entry name" value="Prot-tyrosine_phosphatase-like"/>
</dbReference>
<feature type="domain" description="Tyrosine-protein phosphatase" evidence="5">
    <location>
        <begin position="15"/>
        <end position="158"/>
    </location>
</feature>
<comment type="caution">
    <text evidence="7">The sequence shown here is derived from an EMBL/GenBank/DDBJ whole genome shotgun (WGS) entry which is preliminary data.</text>
</comment>